<sequence length="122" mass="14362">METGYRNSTELLSASISEGLYRELVWQLRKDFELANISTSLSNVEYPEKLKPAALISLLQEKIYVLLMERFSDYLNLLYVVDVPERNFKDIPITDAVELSREIAFLILKREWQKVLLKRKYS</sequence>
<name>A0A6L9E6Z3_9FLAO</name>
<protein>
    <submittedName>
        <fullName evidence="1">Uncharacterized protein</fullName>
    </submittedName>
</protein>
<reference evidence="1 2" key="1">
    <citation type="submission" date="2020-01" db="EMBL/GenBank/DDBJ databases">
        <title>Bacteria diversity of Porities sp.</title>
        <authorList>
            <person name="Wang G."/>
        </authorList>
    </citation>
    <scope>NUCLEOTIDE SEQUENCE [LARGE SCALE GENOMIC DNA]</scope>
    <source>
        <strain evidence="1 2">R33</strain>
    </source>
</reference>
<comment type="caution">
    <text evidence="1">The sequence shown here is derived from an EMBL/GenBank/DDBJ whole genome shotgun (WGS) entry which is preliminary data.</text>
</comment>
<dbReference type="EMBL" id="WXYO01000001">
    <property type="protein sequence ID" value="NAS10411.1"/>
    <property type="molecule type" value="Genomic_DNA"/>
</dbReference>
<dbReference type="AlphaFoldDB" id="A0A6L9E6Z3"/>
<gene>
    <name evidence="1" type="ORF">GTQ38_00245</name>
</gene>
<keyword evidence="2" id="KW-1185">Reference proteome</keyword>
<proteinExistence type="predicted"/>
<evidence type="ECO:0000313" key="1">
    <source>
        <dbReference type="EMBL" id="NAS10411.1"/>
    </source>
</evidence>
<organism evidence="1 2">
    <name type="scientific">Poritiphilus flavus</name>
    <dbReference type="NCBI Taxonomy" id="2697053"/>
    <lineage>
        <taxon>Bacteria</taxon>
        <taxon>Pseudomonadati</taxon>
        <taxon>Bacteroidota</taxon>
        <taxon>Flavobacteriia</taxon>
        <taxon>Flavobacteriales</taxon>
        <taxon>Flavobacteriaceae</taxon>
        <taxon>Poritiphilus</taxon>
    </lineage>
</organism>
<dbReference type="Proteomes" id="UP000475249">
    <property type="component" value="Unassembled WGS sequence"/>
</dbReference>
<evidence type="ECO:0000313" key="2">
    <source>
        <dbReference type="Proteomes" id="UP000475249"/>
    </source>
</evidence>
<accession>A0A6L9E6Z3</accession>
<dbReference type="RefSeq" id="WP_161433226.1">
    <property type="nucleotide sequence ID" value="NZ_WXYO01000001.1"/>
</dbReference>